<dbReference type="InterPro" id="IPR033469">
    <property type="entry name" value="CYTH-like_dom_sf"/>
</dbReference>
<evidence type="ECO:0000313" key="2">
    <source>
        <dbReference type="EMBL" id="MFD0966391.1"/>
    </source>
</evidence>
<comment type="caution">
    <text evidence="2">The sequence shown here is derived from an EMBL/GenBank/DDBJ whole genome shotgun (WGS) entry which is preliminary data.</text>
</comment>
<name>A0ABW3I8W1_9PAST</name>
<dbReference type="Proteomes" id="UP001596996">
    <property type="component" value="Unassembled WGS sequence"/>
</dbReference>
<proteinExistence type="predicted"/>
<dbReference type="InterPro" id="IPR023577">
    <property type="entry name" value="CYTH_domain"/>
</dbReference>
<dbReference type="PROSITE" id="PS51707">
    <property type="entry name" value="CYTH"/>
    <property type="match status" value="1"/>
</dbReference>
<dbReference type="SMART" id="SM01118">
    <property type="entry name" value="CYTH"/>
    <property type="match status" value="1"/>
</dbReference>
<feature type="domain" description="CYTH" evidence="1">
    <location>
        <begin position="1"/>
        <end position="198"/>
    </location>
</feature>
<dbReference type="PANTHER" id="PTHR39569:SF1">
    <property type="entry name" value="INORGANIC TRIPHOSPHATASE"/>
    <property type="match status" value="1"/>
</dbReference>
<accession>A0ABW3I8W1</accession>
<dbReference type="RefSeq" id="WP_380820562.1">
    <property type="nucleotide sequence ID" value="NZ_JBHTJN010000011.1"/>
</dbReference>
<sequence>MNEIELKLLITEESAVDFIKKMDSFAFLQKEEQFLTNCYYDTADNFFASHKMGLRVRGKNQQFELTLKTNGEVENGLHIRSEYNIALTDSTPDLNKLVKKYNLEFDWINLPLLPVFSTDFHRTIWLVKMPNCSEIEIALDLGWICAGTVKERICEIELELKKGEKADLFLLLQKLNLVDVAFYDLSKAQRGYALAKNCN</sequence>
<dbReference type="EMBL" id="JBHTJN010000011">
    <property type="protein sequence ID" value="MFD0966391.1"/>
    <property type="molecule type" value="Genomic_DNA"/>
</dbReference>
<keyword evidence="3" id="KW-1185">Reference proteome</keyword>
<evidence type="ECO:0000259" key="1">
    <source>
        <dbReference type="PROSITE" id="PS51707"/>
    </source>
</evidence>
<dbReference type="InterPro" id="IPR039013">
    <property type="entry name" value="YgiF"/>
</dbReference>
<dbReference type="SUPFAM" id="SSF55154">
    <property type="entry name" value="CYTH-like phosphatases"/>
    <property type="match status" value="1"/>
</dbReference>
<dbReference type="Pfam" id="PF01928">
    <property type="entry name" value="CYTH"/>
    <property type="match status" value="1"/>
</dbReference>
<evidence type="ECO:0000313" key="3">
    <source>
        <dbReference type="Proteomes" id="UP001596996"/>
    </source>
</evidence>
<organism evidence="2 3">
    <name type="scientific">Seminibacterium arietis</name>
    <dbReference type="NCBI Taxonomy" id="1173502"/>
    <lineage>
        <taxon>Bacteria</taxon>
        <taxon>Pseudomonadati</taxon>
        <taxon>Pseudomonadota</taxon>
        <taxon>Gammaproteobacteria</taxon>
        <taxon>Pasteurellales</taxon>
        <taxon>Pasteurellaceae</taxon>
        <taxon>Seminibacterium</taxon>
    </lineage>
</organism>
<dbReference type="Gene3D" id="2.40.320.10">
    <property type="entry name" value="Hypothetical Protein Pfu-838710-001"/>
    <property type="match status" value="1"/>
</dbReference>
<dbReference type="PANTHER" id="PTHR39569">
    <property type="entry name" value="INORGANIC TRIPHOSPHATASE"/>
    <property type="match status" value="1"/>
</dbReference>
<protein>
    <submittedName>
        <fullName evidence="2">Inorganic triphosphatase</fullName>
    </submittedName>
</protein>
<reference evidence="3" key="1">
    <citation type="journal article" date="2019" name="Int. J. Syst. Evol. Microbiol.">
        <title>The Global Catalogue of Microorganisms (GCM) 10K type strain sequencing project: providing services to taxonomists for standard genome sequencing and annotation.</title>
        <authorList>
            <consortium name="The Broad Institute Genomics Platform"/>
            <consortium name="The Broad Institute Genome Sequencing Center for Infectious Disease"/>
            <person name="Wu L."/>
            <person name="Ma J."/>
        </authorList>
    </citation>
    <scope>NUCLEOTIDE SEQUENCE [LARGE SCALE GENOMIC DNA]</scope>
    <source>
        <strain evidence="3">CCUG 61707</strain>
    </source>
</reference>
<dbReference type="CDD" id="cd07756">
    <property type="entry name" value="CYTH-like_Pase_CHAD"/>
    <property type="match status" value="1"/>
</dbReference>
<gene>
    <name evidence="2" type="ORF">ACFQ02_05965</name>
</gene>